<feature type="transmembrane region" description="Helical" evidence="1">
    <location>
        <begin position="21"/>
        <end position="44"/>
    </location>
</feature>
<dbReference type="EMBL" id="JAUOTP010000002">
    <property type="protein sequence ID" value="MDO6413895.1"/>
    <property type="molecule type" value="Genomic_DNA"/>
</dbReference>
<sequence length="46" mass="5129">MRSYLRCTAHIVRFQWRNVVLKFEGATSLLIAIVAQALVVGVILTA</sequence>
<evidence type="ECO:0000313" key="3">
    <source>
        <dbReference type="Proteomes" id="UP001169764"/>
    </source>
</evidence>
<accession>A0ABT8Y877</accession>
<name>A0ABT8Y877_9SPHN</name>
<keyword evidence="1" id="KW-1133">Transmembrane helix</keyword>
<reference evidence="2" key="1">
    <citation type="submission" date="2023-07" db="EMBL/GenBank/DDBJ databases">
        <authorList>
            <person name="Kim M."/>
        </authorList>
    </citation>
    <scope>NUCLEOTIDE SEQUENCE</scope>
    <source>
        <strain evidence="2">BIUV-7</strain>
    </source>
</reference>
<organism evidence="2 3">
    <name type="scientific">Sphingomonas natans</name>
    <dbReference type="NCBI Taxonomy" id="3063330"/>
    <lineage>
        <taxon>Bacteria</taxon>
        <taxon>Pseudomonadati</taxon>
        <taxon>Pseudomonadota</taxon>
        <taxon>Alphaproteobacteria</taxon>
        <taxon>Sphingomonadales</taxon>
        <taxon>Sphingomonadaceae</taxon>
        <taxon>Sphingomonas</taxon>
    </lineage>
</organism>
<proteinExistence type="predicted"/>
<evidence type="ECO:0000256" key="1">
    <source>
        <dbReference type="SAM" id="Phobius"/>
    </source>
</evidence>
<keyword evidence="3" id="KW-1185">Reference proteome</keyword>
<dbReference type="Proteomes" id="UP001169764">
    <property type="component" value="Unassembled WGS sequence"/>
</dbReference>
<comment type="caution">
    <text evidence="2">The sequence shown here is derived from an EMBL/GenBank/DDBJ whole genome shotgun (WGS) entry which is preliminary data.</text>
</comment>
<evidence type="ECO:0000313" key="2">
    <source>
        <dbReference type="EMBL" id="MDO6413895.1"/>
    </source>
</evidence>
<gene>
    <name evidence="2" type="ORF">Q4F19_05835</name>
</gene>
<protein>
    <submittedName>
        <fullName evidence="2">Uncharacterized protein</fullName>
    </submittedName>
</protein>
<keyword evidence="1" id="KW-0812">Transmembrane</keyword>
<keyword evidence="1" id="KW-0472">Membrane</keyword>
<dbReference type="RefSeq" id="WP_303540652.1">
    <property type="nucleotide sequence ID" value="NZ_JAUOTP010000002.1"/>
</dbReference>